<sequence length="286" mass="32258">MEDSANERREDRGPRIPPAKLTALEETATYISIFYKKDKNSASQLVDGRLSREVAMIFCDRIRHDLMDNNSKSFTVTGIDVKGLKYVLDWIKTSVQEKKTADFEKFDQEDPDVFLKYLNAIIAANYLGIPGRDFADNMTKVMLGVARKVRMSWDHVEYFLYDPELANCSDQVRGIATASIFYAWWSYKLTDEDTPADMKYLSWLRDQDEKLDADLHDWCVRNQEEIERKRAEKRAKRRKEAGGGGEDAGTGEGWNNDGAGVGGGSGWDTGNADAAPMASGGWDNPP</sequence>
<name>A0A072Q0M6_9EURO</name>
<dbReference type="EMBL" id="AMGV01000002">
    <property type="protein sequence ID" value="KEF61440.1"/>
    <property type="molecule type" value="Genomic_DNA"/>
</dbReference>
<feature type="region of interest" description="Disordered" evidence="1">
    <location>
        <begin position="229"/>
        <end position="286"/>
    </location>
</feature>
<proteinExistence type="predicted"/>
<evidence type="ECO:0000256" key="1">
    <source>
        <dbReference type="SAM" id="MobiDB-lite"/>
    </source>
</evidence>
<dbReference type="AlphaFoldDB" id="A0A072Q0M6"/>
<dbReference type="GeneID" id="25277946"/>
<dbReference type="RefSeq" id="XP_013264030.1">
    <property type="nucleotide sequence ID" value="XM_013408576.1"/>
</dbReference>
<reference evidence="2 3" key="1">
    <citation type="submission" date="2013-03" db="EMBL/GenBank/DDBJ databases">
        <title>The Genome Sequence of Exophiala aquamarina CBS 119918.</title>
        <authorList>
            <consortium name="The Broad Institute Genomics Platform"/>
            <person name="Cuomo C."/>
            <person name="de Hoog S."/>
            <person name="Gorbushina A."/>
            <person name="Walker B."/>
            <person name="Young S.K."/>
            <person name="Zeng Q."/>
            <person name="Gargeya S."/>
            <person name="Fitzgerald M."/>
            <person name="Haas B."/>
            <person name="Abouelleil A."/>
            <person name="Allen A.W."/>
            <person name="Alvarado L."/>
            <person name="Arachchi H.M."/>
            <person name="Berlin A.M."/>
            <person name="Chapman S.B."/>
            <person name="Gainer-Dewar J."/>
            <person name="Goldberg J."/>
            <person name="Griggs A."/>
            <person name="Gujja S."/>
            <person name="Hansen M."/>
            <person name="Howarth C."/>
            <person name="Imamovic A."/>
            <person name="Ireland A."/>
            <person name="Larimer J."/>
            <person name="McCowan C."/>
            <person name="Murphy C."/>
            <person name="Pearson M."/>
            <person name="Poon T.W."/>
            <person name="Priest M."/>
            <person name="Roberts A."/>
            <person name="Saif S."/>
            <person name="Shea T."/>
            <person name="Sisk P."/>
            <person name="Sykes S."/>
            <person name="Wortman J."/>
            <person name="Nusbaum C."/>
            <person name="Birren B."/>
        </authorList>
    </citation>
    <scope>NUCLEOTIDE SEQUENCE [LARGE SCALE GENOMIC DNA]</scope>
    <source>
        <strain evidence="2 3">CBS 119918</strain>
    </source>
</reference>
<evidence type="ECO:0000313" key="3">
    <source>
        <dbReference type="Proteomes" id="UP000027920"/>
    </source>
</evidence>
<dbReference type="VEuPathDB" id="FungiDB:A1O9_03006"/>
<gene>
    <name evidence="2" type="ORF">A1O9_03006</name>
</gene>
<accession>A0A072Q0M6</accession>
<dbReference type="Proteomes" id="UP000027920">
    <property type="component" value="Unassembled WGS sequence"/>
</dbReference>
<protein>
    <recommendedName>
        <fullName evidence="4">BTB domain-containing protein</fullName>
    </recommendedName>
</protein>
<dbReference type="HOGENOM" id="CLU_049201_0_0_1"/>
<keyword evidence="3" id="KW-1185">Reference proteome</keyword>
<feature type="compositionally biased region" description="Gly residues" evidence="1">
    <location>
        <begin position="242"/>
        <end position="252"/>
    </location>
</feature>
<dbReference type="OrthoDB" id="4117455at2759"/>
<organism evidence="2 3">
    <name type="scientific">Exophiala aquamarina CBS 119918</name>
    <dbReference type="NCBI Taxonomy" id="1182545"/>
    <lineage>
        <taxon>Eukaryota</taxon>
        <taxon>Fungi</taxon>
        <taxon>Dikarya</taxon>
        <taxon>Ascomycota</taxon>
        <taxon>Pezizomycotina</taxon>
        <taxon>Eurotiomycetes</taxon>
        <taxon>Chaetothyriomycetidae</taxon>
        <taxon>Chaetothyriales</taxon>
        <taxon>Herpotrichiellaceae</taxon>
        <taxon>Exophiala</taxon>
    </lineage>
</organism>
<feature type="non-terminal residue" evidence="2">
    <location>
        <position position="286"/>
    </location>
</feature>
<evidence type="ECO:0000313" key="2">
    <source>
        <dbReference type="EMBL" id="KEF61440.1"/>
    </source>
</evidence>
<comment type="caution">
    <text evidence="2">The sequence shown here is derived from an EMBL/GenBank/DDBJ whole genome shotgun (WGS) entry which is preliminary data.</text>
</comment>
<evidence type="ECO:0008006" key="4">
    <source>
        <dbReference type="Google" id="ProtNLM"/>
    </source>
</evidence>